<dbReference type="Gene3D" id="2.60.120.330">
    <property type="entry name" value="B-lactam Antibiotic, Isopenicillin N Synthase, Chain"/>
    <property type="match status" value="1"/>
</dbReference>
<proteinExistence type="predicted"/>
<evidence type="ECO:0000313" key="2">
    <source>
        <dbReference type="Proteomes" id="UP000712600"/>
    </source>
</evidence>
<dbReference type="AlphaFoldDB" id="A0A8S9PH55"/>
<protein>
    <recommendedName>
        <fullName evidence="3">Isopenicillin N synthase-like Fe(2+) 2OG dioxygenase domain-containing protein</fullName>
    </recommendedName>
</protein>
<reference evidence="1" key="1">
    <citation type="submission" date="2019-12" db="EMBL/GenBank/DDBJ databases">
        <title>Genome sequencing and annotation of Brassica cretica.</title>
        <authorList>
            <person name="Studholme D.J."/>
            <person name="Sarris P."/>
        </authorList>
    </citation>
    <scope>NUCLEOTIDE SEQUENCE</scope>
    <source>
        <strain evidence="1">PFS-109/04</strain>
        <tissue evidence="1">Leaf</tissue>
    </source>
</reference>
<dbReference type="Proteomes" id="UP000712600">
    <property type="component" value="Unassembled WGS sequence"/>
</dbReference>
<sequence length="224" mass="25745">MTNDKFKSVEHRVLANKVGPRILVACFFSPSMIPNSTVYRPIKELVSEENPPKYREFLVLKRDTLRKSKETPDFTLRFVLFPLDSIFSFIDQAWISFFRSNHLHRALISSGRVSISLDRAWILHDAFVFILSELDSGGGVPVCQQNLDYHFTILIYRLFDINGETGLLFLVSYSFIGFVEDLFAKGQSNFRGSTPVITSPKTRVEPHGSVCREFMVLSRLFHRS</sequence>
<evidence type="ECO:0000313" key="1">
    <source>
        <dbReference type="EMBL" id="KAF3512782.1"/>
    </source>
</evidence>
<dbReference type="InterPro" id="IPR027443">
    <property type="entry name" value="IPNS-like_sf"/>
</dbReference>
<dbReference type="EMBL" id="QGKX02001521">
    <property type="protein sequence ID" value="KAF3512782.1"/>
    <property type="molecule type" value="Genomic_DNA"/>
</dbReference>
<organism evidence="1 2">
    <name type="scientific">Brassica cretica</name>
    <name type="common">Mustard</name>
    <dbReference type="NCBI Taxonomy" id="69181"/>
    <lineage>
        <taxon>Eukaryota</taxon>
        <taxon>Viridiplantae</taxon>
        <taxon>Streptophyta</taxon>
        <taxon>Embryophyta</taxon>
        <taxon>Tracheophyta</taxon>
        <taxon>Spermatophyta</taxon>
        <taxon>Magnoliopsida</taxon>
        <taxon>eudicotyledons</taxon>
        <taxon>Gunneridae</taxon>
        <taxon>Pentapetalae</taxon>
        <taxon>rosids</taxon>
        <taxon>malvids</taxon>
        <taxon>Brassicales</taxon>
        <taxon>Brassicaceae</taxon>
        <taxon>Brassiceae</taxon>
        <taxon>Brassica</taxon>
    </lineage>
</organism>
<name>A0A8S9PH55_BRACR</name>
<accession>A0A8S9PH55</accession>
<comment type="caution">
    <text evidence="1">The sequence shown here is derived from an EMBL/GenBank/DDBJ whole genome shotgun (WGS) entry which is preliminary data.</text>
</comment>
<gene>
    <name evidence="1" type="ORF">F2Q69_00000641</name>
</gene>
<evidence type="ECO:0008006" key="3">
    <source>
        <dbReference type="Google" id="ProtNLM"/>
    </source>
</evidence>
<dbReference type="SUPFAM" id="SSF51197">
    <property type="entry name" value="Clavaminate synthase-like"/>
    <property type="match status" value="1"/>
</dbReference>